<dbReference type="InterPro" id="IPR043519">
    <property type="entry name" value="NT_sf"/>
</dbReference>
<sequence length="174" mass="19074">APGGATTPLEVLALGASLKPGAEPWRKLDVHGKLTSKLKAKAPEFVPSAVKEEGPLPVAWRPNDYASPSREAFLVEMLAAMDVHMHQLREMQQGLVATVELACKRALKGHFSRLILVGSAALRVETPGSDVDVVCFTRRDGSQAGLPVTVLRKVHWSLKELVSQFHDYMYFSME</sequence>
<reference evidence="1 2" key="1">
    <citation type="submission" date="2024-02" db="EMBL/GenBank/DDBJ databases">
        <authorList>
            <person name="Chen Y."/>
            <person name="Shah S."/>
            <person name="Dougan E. K."/>
            <person name="Thang M."/>
            <person name="Chan C."/>
        </authorList>
    </citation>
    <scope>NUCLEOTIDE SEQUENCE [LARGE SCALE GENOMIC DNA]</scope>
</reference>
<name>A0ABP0NVE3_9DINO</name>
<feature type="non-terminal residue" evidence="1">
    <location>
        <position position="174"/>
    </location>
</feature>
<keyword evidence="2" id="KW-1185">Reference proteome</keyword>
<evidence type="ECO:0000313" key="2">
    <source>
        <dbReference type="Proteomes" id="UP001642464"/>
    </source>
</evidence>
<comment type="caution">
    <text evidence="1">The sequence shown here is derived from an EMBL/GenBank/DDBJ whole genome shotgun (WGS) entry which is preliminary data.</text>
</comment>
<evidence type="ECO:0000313" key="1">
    <source>
        <dbReference type="EMBL" id="CAK9067768.1"/>
    </source>
</evidence>
<accession>A0ABP0NVE3</accession>
<feature type="non-terminal residue" evidence="1">
    <location>
        <position position="1"/>
    </location>
</feature>
<dbReference type="Proteomes" id="UP001642464">
    <property type="component" value="Unassembled WGS sequence"/>
</dbReference>
<dbReference type="SUPFAM" id="SSF81301">
    <property type="entry name" value="Nucleotidyltransferase"/>
    <property type="match status" value="1"/>
</dbReference>
<protein>
    <recommendedName>
        <fullName evidence="3">Polymerase nucleotidyl transferase domain-containing protein</fullName>
    </recommendedName>
</protein>
<proteinExistence type="predicted"/>
<evidence type="ECO:0008006" key="3">
    <source>
        <dbReference type="Google" id="ProtNLM"/>
    </source>
</evidence>
<dbReference type="EMBL" id="CAXAMM010031247">
    <property type="protein sequence ID" value="CAK9067768.1"/>
    <property type="molecule type" value="Genomic_DNA"/>
</dbReference>
<organism evidence="1 2">
    <name type="scientific">Durusdinium trenchii</name>
    <dbReference type="NCBI Taxonomy" id="1381693"/>
    <lineage>
        <taxon>Eukaryota</taxon>
        <taxon>Sar</taxon>
        <taxon>Alveolata</taxon>
        <taxon>Dinophyceae</taxon>
        <taxon>Suessiales</taxon>
        <taxon>Symbiodiniaceae</taxon>
        <taxon>Durusdinium</taxon>
    </lineage>
</organism>
<gene>
    <name evidence="1" type="ORF">SCF082_LOCUS34240</name>
</gene>